<organism evidence="2 3">
    <name type="scientific">Lasiodiplodia hormozganensis</name>
    <dbReference type="NCBI Taxonomy" id="869390"/>
    <lineage>
        <taxon>Eukaryota</taxon>
        <taxon>Fungi</taxon>
        <taxon>Dikarya</taxon>
        <taxon>Ascomycota</taxon>
        <taxon>Pezizomycotina</taxon>
        <taxon>Dothideomycetes</taxon>
        <taxon>Dothideomycetes incertae sedis</taxon>
        <taxon>Botryosphaeriales</taxon>
        <taxon>Botryosphaeriaceae</taxon>
        <taxon>Lasiodiplodia</taxon>
    </lineage>
</organism>
<name>A0AA39Z1J6_9PEZI</name>
<feature type="region of interest" description="Disordered" evidence="1">
    <location>
        <begin position="78"/>
        <end position="111"/>
    </location>
</feature>
<gene>
    <name evidence="2" type="ORF">DIS24_g2126</name>
</gene>
<keyword evidence="3" id="KW-1185">Reference proteome</keyword>
<feature type="region of interest" description="Disordered" evidence="1">
    <location>
        <begin position="138"/>
        <end position="222"/>
    </location>
</feature>
<sequence length="359" mass="39252">MSASTPTPSSLLGANKVAEPSRYIHISGVPTPRPLNELRHWFTRGHYIYDELRKPVVPAAVAGAGPDRLATATSECHPRWEDTLPSGPSASAESHLDGRAMAAQNKKPLASDDDETWLEAQFKEIAALEAALELEKGEREAAAAEEERKREEDRRKAEIKKKTWSGSRGKYGNARPHSFHGKAVSDARGLTSRDAVQRQHQHQHQYQHQLQHPHQQGTSLTHLGGYGVEMHAEAERHPGYPSANFHPFPTPTLAATYAQSMGTITNDGMEPWAWRDSVPDTIPGEGPVMRQTSGELFVPAGLISPQAHHSFDVAMGIIDAHPPSQAAGMPHAQQSNGHARKISMLNPAAGEFCPRTTTF</sequence>
<accession>A0AA39Z1J6</accession>
<proteinExistence type="predicted"/>
<protein>
    <submittedName>
        <fullName evidence="2">Uncharacterized protein</fullName>
    </submittedName>
</protein>
<feature type="compositionally biased region" description="Low complexity" evidence="1">
    <location>
        <begin position="206"/>
        <end position="216"/>
    </location>
</feature>
<dbReference type="EMBL" id="JAUJDW010000006">
    <property type="protein sequence ID" value="KAK0662201.1"/>
    <property type="molecule type" value="Genomic_DNA"/>
</dbReference>
<reference evidence="2" key="1">
    <citation type="submission" date="2023-06" db="EMBL/GenBank/DDBJ databases">
        <title>Multi-omics analyses reveal the molecular pathogenesis toolkit of Lasiodiplodia hormozganensis, a cross-kingdom pathogen.</title>
        <authorList>
            <person name="Felix C."/>
            <person name="Meneses R."/>
            <person name="Goncalves M.F.M."/>
            <person name="Tilleman L."/>
            <person name="Duarte A.S."/>
            <person name="Jorrin-Novo J.V."/>
            <person name="Van De Peer Y."/>
            <person name="Deforce D."/>
            <person name="Van Nieuwerburgh F."/>
            <person name="Esteves A.C."/>
            <person name="Alves A."/>
        </authorList>
    </citation>
    <scope>NUCLEOTIDE SEQUENCE</scope>
    <source>
        <strain evidence="2">CBS 339.90</strain>
    </source>
</reference>
<evidence type="ECO:0000256" key="1">
    <source>
        <dbReference type="SAM" id="MobiDB-lite"/>
    </source>
</evidence>
<evidence type="ECO:0000313" key="3">
    <source>
        <dbReference type="Proteomes" id="UP001175001"/>
    </source>
</evidence>
<evidence type="ECO:0000313" key="2">
    <source>
        <dbReference type="EMBL" id="KAK0662201.1"/>
    </source>
</evidence>
<dbReference type="AlphaFoldDB" id="A0AA39Z1J6"/>
<comment type="caution">
    <text evidence="2">The sequence shown here is derived from an EMBL/GenBank/DDBJ whole genome shotgun (WGS) entry which is preliminary data.</text>
</comment>
<dbReference type="Proteomes" id="UP001175001">
    <property type="component" value="Unassembled WGS sequence"/>
</dbReference>
<feature type="compositionally biased region" description="Basic and acidic residues" evidence="1">
    <location>
        <begin position="138"/>
        <end position="156"/>
    </location>
</feature>